<feature type="region of interest" description="Disordered" evidence="1">
    <location>
        <begin position="237"/>
        <end position="318"/>
    </location>
</feature>
<dbReference type="AlphaFoldDB" id="A0A395H7Y3"/>
<evidence type="ECO:0000313" key="4">
    <source>
        <dbReference type="Proteomes" id="UP000249402"/>
    </source>
</evidence>
<dbReference type="STRING" id="1448316.A0A395H7Y3"/>
<dbReference type="VEuPathDB" id="FungiDB:BO80DRAFT_442933"/>
<feature type="chain" id="PRO_5017272208" description="SUN domain-containing protein" evidence="2">
    <location>
        <begin position="16"/>
        <end position="497"/>
    </location>
</feature>
<sequence length="497" mass="52750">MALMANLCFLYSLAAQGPLVSKIAYTETESLVQSSSASRFLPSPLRASDNFSAYYTWINSISVSSPLAPSWSSATPISFTSLSLQSQSLTPPSSSSPSPTSVILPGKPSTPTPAWASETISSPEPNSSVTDGFTVTASPDSIATTTPEQITASTTTSTLSIITGYTLDALTVSVSSTVTSNTYTRTGDSSHTTAIVPLLLDCWFCPSDEGILLWGLSLPGIYPPPIKPPIPSWPTITIGDNLIPTPDPSSKADDKTTATSSATSSTSSTIESQTTSEVESQSTSSQTSETPSSATSTATSDSCDASSASERSHSAHSLNRRELVSVLDDPLGTALSYLGVEGLKSATLFVSNKQPGPEKEKITNTWAMGVGGTYKLPRRGVTIEGVHLTGSIPWMVRWDNDPVKGVHVNGVWGKGPGRVKVAYKFHPDENGGDKIGWAALRDNVEKLNRATRIKSYRERTEDEAERYKIVFKDGRTEADAVQAIIEVWSTLITTGSC</sequence>
<feature type="compositionally biased region" description="Polar residues" evidence="1">
    <location>
        <begin position="118"/>
        <end position="143"/>
    </location>
</feature>
<feature type="region of interest" description="Disordered" evidence="1">
    <location>
        <begin position="88"/>
        <end position="149"/>
    </location>
</feature>
<feature type="compositionally biased region" description="Low complexity" evidence="1">
    <location>
        <begin position="257"/>
        <end position="309"/>
    </location>
</feature>
<proteinExistence type="predicted"/>
<evidence type="ECO:0008006" key="5">
    <source>
        <dbReference type="Google" id="ProtNLM"/>
    </source>
</evidence>
<accession>A0A395H7Y3</accession>
<feature type="signal peptide" evidence="2">
    <location>
        <begin position="1"/>
        <end position="15"/>
    </location>
</feature>
<gene>
    <name evidence="3" type="ORF">BO80DRAFT_442933</name>
</gene>
<reference evidence="3 4" key="1">
    <citation type="submission" date="2018-02" db="EMBL/GenBank/DDBJ databases">
        <title>The genomes of Aspergillus section Nigri reveals drivers in fungal speciation.</title>
        <authorList>
            <consortium name="DOE Joint Genome Institute"/>
            <person name="Vesth T.C."/>
            <person name="Nybo J."/>
            <person name="Theobald S."/>
            <person name="Brandl J."/>
            <person name="Frisvad J.C."/>
            <person name="Nielsen K.F."/>
            <person name="Lyhne E.K."/>
            <person name="Kogle M.E."/>
            <person name="Kuo A."/>
            <person name="Riley R."/>
            <person name="Clum A."/>
            <person name="Nolan M."/>
            <person name="Lipzen A."/>
            <person name="Salamov A."/>
            <person name="Henrissat B."/>
            <person name="Wiebenga A."/>
            <person name="De vries R.P."/>
            <person name="Grigoriev I.V."/>
            <person name="Mortensen U.H."/>
            <person name="Andersen M.R."/>
            <person name="Baker S.E."/>
        </authorList>
    </citation>
    <scope>NUCLEOTIDE SEQUENCE [LARGE SCALE GENOMIC DNA]</scope>
    <source>
        <strain evidence="3 4">CBS 121593</strain>
    </source>
</reference>
<evidence type="ECO:0000256" key="1">
    <source>
        <dbReference type="SAM" id="MobiDB-lite"/>
    </source>
</evidence>
<organism evidence="3 4">
    <name type="scientific">Aspergillus ibericus CBS 121593</name>
    <dbReference type="NCBI Taxonomy" id="1448316"/>
    <lineage>
        <taxon>Eukaryota</taxon>
        <taxon>Fungi</taxon>
        <taxon>Dikarya</taxon>
        <taxon>Ascomycota</taxon>
        <taxon>Pezizomycotina</taxon>
        <taxon>Eurotiomycetes</taxon>
        <taxon>Eurotiomycetidae</taxon>
        <taxon>Eurotiales</taxon>
        <taxon>Aspergillaceae</taxon>
        <taxon>Aspergillus</taxon>
        <taxon>Aspergillus subgen. Circumdati</taxon>
    </lineage>
</organism>
<dbReference type="RefSeq" id="XP_025577582.1">
    <property type="nucleotide sequence ID" value="XM_025721304.1"/>
</dbReference>
<dbReference type="GeneID" id="37226169"/>
<dbReference type="Proteomes" id="UP000249402">
    <property type="component" value="Unassembled WGS sequence"/>
</dbReference>
<protein>
    <recommendedName>
        <fullName evidence="5">SUN domain-containing protein</fullName>
    </recommendedName>
</protein>
<dbReference type="EMBL" id="KZ824428">
    <property type="protein sequence ID" value="RAL03255.1"/>
    <property type="molecule type" value="Genomic_DNA"/>
</dbReference>
<evidence type="ECO:0000313" key="3">
    <source>
        <dbReference type="EMBL" id="RAL03255.1"/>
    </source>
</evidence>
<dbReference type="OrthoDB" id="5416832at2759"/>
<evidence type="ECO:0000256" key="2">
    <source>
        <dbReference type="SAM" id="SignalP"/>
    </source>
</evidence>
<keyword evidence="4" id="KW-1185">Reference proteome</keyword>
<keyword evidence="2" id="KW-0732">Signal</keyword>
<name>A0A395H7Y3_9EURO</name>
<feature type="compositionally biased region" description="Low complexity" evidence="1">
    <location>
        <begin position="88"/>
        <end position="101"/>
    </location>
</feature>